<protein>
    <submittedName>
        <fullName evidence="1">Uncharacterized protein</fullName>
    </submittedName>
</protein>
<comment type="caution">
    <text evidence="1">The sequence shown here is derived from an EMBL/GenBank/DDBJ whole genome shotgun (WGS) entry which is preliminary data.</text>
</comment>
<dbReference type="EMBL" id="VFRA01000001">
    <property type="protein sequence ID" value="TQO18529.1"/>
    <property type="molecule type" value="Genomic_DNA"/>
</dbReference>
<proteinExistence type="predicted"/>
<evidence type="ECO:0000313" key="2">
    <source>
        <dbReference type="Proteomes" id="UP000316560"/>
    </source>
</evidence>
<sequence>MECGRIERPLSAGRQFDREMTRLNLLARRNYMTVKPRYERSSVRQSGRAPGCRGNASRCKVFFGSRPEKSMSVCPARLRDATMSRLRTEAHHEGPGSGGSEVPRARCGSCTIYRAILLISCKRTTLIADGSSSPSRSARDFRLLFSDHKSDCRVVYGHTNKHGESNMFRTRIRLLAAVRGVVSKQWHEGEIRCIRST</sequence>
<organism evidence="1 2">
    <name type="scientific">Rhodoglobus vestalii</name>
    <dbReference type="NCBI Taxonomy" id="193384"/>
    <lineage>
        <taxon>Bacteria</taxon>
        <taxon>Bacillati</taxon>
        <taxon>Actinomycetota</taxon>
        <taxon>Actinomycetes</taxon>
        <taxon>Micrococcales</taxon>
        <taxon>Microbacteriaceae</taxon>
        <taxon>Rhodoglobus</taxon>
    </lineage>
</organism>
<gene>
    <name evidence="1" type="ORF">FB472_0046</name>
</gene>
<name>A0A8H2K4F8_9MICO</name>
<keyword evidence="2" id="KW-1185">Reference proteome</keyword>
<evidence type="ECO:0000313" key="1">
    <source>
        <dbReference type="EMBL" id="TQO18529.1"/>
    </source>
</evidence>
<dbReference type="AlphaFoldDB" id="A0A8H2K4F8"/>
<dbReference type="Proteomes" id="UP000316560">
    <property type="component" value="Unassembled WGS sequence"/>
</dbReference>
<accession>A0A8H2K4F8</accession>
<reference evidence="1 2" key="1">
    <citation type="submission" date="2019-06" db="EMBL/GenBank/DDBJ databases">
        <title>Sequencing the genomes of 1000 actinobacteria strains.</title>
        <authorList>
            <person name="Klenk H.-P."/>
        </authorList>
    </citation>
    <scope>NUCLEOTIDE SEQUENCE [LARGE SCALE GENOMIC DNA]</scope>
    <source>
        <strain evidence="1 2">DSM 21947</strain>
    </source>
</reference>